<dbReference type="EMBL" id="FMWJ01000006">
    <property type="protein sequence ID" value="SCZ61193.1"/>
    <property type="molecule type" value="Genomic_DNA"/>
</dbReference>
<evidence type="ECO:0000313" key="2">
    <source>
        <dbReference type="Proteomes" id="UP000183223"/>
    </source>
</evidence>
<organism evidence="1 2">
    <name type="scientific">Photorhabdus luminescens</name>
    <name type="common">Xenorhabdus luminescens</name>
    <dbReference type="NCBI Taxonomy" id="29488"/>
    <lineage>
        <taxon>Bacteria</taxon>
        <taxon>Pseudomonadati</taxon>
        <taxon>Pseudomonadota</taxon>
        <taxon>Gammaproteobacteria</taxon>
        <taxon>Enterobacterales</taxon>
        <taxon>Morganellaceae</taxon>
        <taxon>Photorhabdus</taxon>
    </lineage>
</organism>
<name>A0A1G5QH47_PHOLU</name>
<reference evidence="2" key="1">
    <citation type="submission" date="2016-10" db="EMBL/GenBank/DDBJ databases">
        <authorList>
            <person name="Varghese N."/>
            <person name="Submissions S."/>
        </authorList>
    </citation>
    <scope>NUCLEOTIDE SEQUENCE [LARGE SCALE GENOMIC DNA]</scope>
    <source>
        <strain evidence="2">ATCC 29999</strain>
    </source>
</reference>
<gene>
    <name evidence="1" type="ORF">SAMN02982990_01674</name>
</gene>
<dbReference type="Proteomes" id="UP000183223">
    <property type="component" value="Unassembled WGS sequence"/>
</dbReference>
<sequence>MECLMFQHNKKTILVIESDIAYSYPVSSLSCLCIVMNNGKKYNATNVVSVSLENINGELLLTEQCYQQSQVII</sequence>
<evidence type="ECO:0000313" key="1">
    <source>
        <dbReference type="EMBL" id="SCZ61193.1"/>
    </source>
</evidence>
<proteinExistence type="predicted"/>
<protein>
    <submittedName>
        <fullName evidence="1">Uncharacterized protein</fullName>
    </submittedName>
</protein>
<keyword evidence="2" id="KW-1185">Reference proteome</keyword>
<accession>A0A1G5QH47</accession>
<dbReference type="AlphaFoldDB" id="A0A1G5QH47"/>